<accession>A0A9P0IXC7</accession>
<keyword evidence="2" id="KW-1185">Reference proteome</keyword>
<gene>
    <name evidence="1" type="ORF">APHIGO_LOCUS4795</name>
</gene>
<evidence type="ECO:0000313" key="1">
    <source>
        <dbReference type="EMBL" id="CAH1722473.1"/>
    </source>
</evidence>
<sequence length="174" mass="20220">MVVNVLAGARHLPLGRVLRLYITLFYTYICMRSPRYAFRFSAKVLISPLHDIHRRYRRASRRADWVTDTHAFSFARRRRRTALVRFGLIDSTAVVYNACKRVRALYPITRIGKSPFFFVHKYISDDKNPLALSRADALAFPTLVCETQCTQNDSQKLHTILYRERSTVACDVCT</sequence>
<name>A0A9P0IXC7_APHGO</name>
<proteinExistence type="predicted"/>
<organism evidence="1 2">
    <name type="scientific">Aphis gossypii</name>
    <name type="common">Cotton aphid</name>
    <dbReference type="NCBI Taxonomy" id="80765"/>
    <lineage>
        <taxon>Eukaryota</taxon>
        <taxon>Metazoa</taxon>
        <taxon>Ecdysozoa</taxon>
        <taxon>Arthropoda</taxon>
        <taxon>Hexapoda</taxon>
        <taxon>Insecta</taxon>
        <taxon>Pterygota</taxon>
        <taxon>Neoptera</taxon>
        <taxon>Paraneoptera</taxon>
        <taxon>Hemiptera</taxon>
        <taxon>Sternorrhyncha</taxon>
        <taxon>Aphidomorpha</taxon>
        <taxon>Aphidoidea</taxon>
        <taxon>Aphididae</taxon>
        <taxon>Aphidini</taxon>
        <taxon>Aphis</taxon>
        <taxon>Aphis</taxon>
    </lineage>
</organism>
<dbReference type="AlphaFoldDB" id="A0A9P0IXC7"/>
<reference evidence="1" key="1">
    <citation type="submission" date="2022-02" db="EMBL/GenBank/DDBJ databases">
        <authorList>
            <person name="King R."/>
        </authorList>
    </citation>
    <scope>NUCLEOTIDE SEQUENCE</scope>
</reference>
<reference evidence="1" key="2">
    <citation type="submission" date="2022-10" db="EMBL/GenBank/DDBJ databases">
        <authorList>
            <consortium name="ENA_rothamsted_submissions"/>
            <consortium name="culmorum"/>
            <person name="King R."/>
        </authorList>
    </citation>
    <scope>NUCLEOTIDE SEQUENCE</scope>
</reference>
<evidence type="ECO:0000313" key="2">
    <source>
        <dbReference type="Proteomes" id="UP001154329"/>
    </source>
</evidence>
<dbReference type="Proteomes" id="UP001154329">
    <property type="component" value="Chromosome 2"/>
</dbReference>
<protein>
    <submittedName>
        <fullName evidence="1">Uncharacterized protein</fullName>
    </submittedName>
</protein>
<dbReference type="EMBL" id="OU899035">
    <property type="protein sequence ID" value="CAH1722473.1"/>
    <property type="molecule type" value="Genomic_DNA"/>
</dbReference>